<evidence type="ECO:0000313" key="2">
    <source>
        <dbReference type="Proteomes" id="UP000811899"/>
    </source>
</evidence>
<dbReference type="EMBL" id="JAHCVJ010000002">
    <property type="protein sequence ID" value="MBT0664162.1"/>
    <property type="molecule type" value="Genomic_DNA"/>
</dbReference>
<dbReference type="SUPFAM" id="SSF69047">
    <property type="entry name" value="Hypothetical protein YjbJ"/>
    <property type="match status" value="1"/>
</dbReference>
<dbReference type="InterPro" id="IPR036629">
    <property type="entry name" value="YjbJ_sf"/>
</dbReference>
<reference evidence="1 2" key="1">
    <citation type="submission" date="2021-05" db="EMBL/GenBank/DDBJ databases">
        <title>The draft genome of Geobacter pelophilus DSM 12255.</title>
        <authorList>
            <person name="Xu Z."/>
            <person name="Masuda Y."/>
            <person name="Itoh H."/>
            <person name="Senoo K."/>
        </authorList>
    </citation>
    <scope>NUCLEOTIDE SEQUENCE [LARGE SCALE GENOMIC DNA]</scope>
    <source>
        <strain evidence="1 2">DSM 12255</strain>
    </source>
</reference>
<keyword evidence="2" id="KW-1185">Reference proteome</keyword>
<evidence type="ECO:0000313" key="1">
    <source>
        <dbReference type="EMBL" id="MBT0664162.1"/>
    </source>
</evidence>
<gene>
    <name evidence="1" type="ORF">KI809_07590</name>
</gene>
<organism evidence="1 2">
    <name type="scientific">Geoanaerobacter pelophilus</name>
    <dbReference type="NCBI Taxonomy" id="60036"/>
    <lineage>
        <taxon>Bacteria</taxon>
        <taxon>Pseudomonadati</taxon>
        <taxon>Thermodesulfobacteriota</taxon>
        <taxon>Desulfuromonadia</taxon>
        <taxon>Geobacterales</taxon>
        <taxon>Geobacteraceae</taxon>
        <taxon>Geoanaerobacter</taxon>
    </lineage>
</organism>
<sequence length="59" mass="6621">MRASRKRMARGMFHEVRGTVKKFVGSLFSNRKLEAKGRVERIAGKLHGKIGKAQAMCGF</sequence>
<protein>
    <submittedName>
        <fullName evidence="1">CsbD family protein</fullName>
    </submittedName>
</protein>
<accession>A0AAW4L8K8</accession>
<dbReference type="RefSeq" id="WP_214170925.1">
    <property type="nucleotide sequence ID" value="NZ_JAHCVJ010000002.1"/>
</dbReference>
<comment type="caution">
    <text evidence="1">The sequence shown here is derived from an EMBL/GenBank/DDBJ whole genome shotgun (WGS) entry which is preliminary data.</text>
</comment>
<dbReference type="AlphaFoldDB" id="A0AAW4L8K8"/>
<name>A0AAW4L8K8_9BACT</name>
<dbReference type="Gene3D" id="1.10.1470.10">
    <property type="entry name" value="YjbJ"/>
    <property type="match status" value="1"/>
</dbReference>
<proteinExistence type="predicted"/>
<dbReference type="Proteomes" id="UP000811899">
    <property type="component" value="Unassembled WGS sequence"/>
</dbReference>